<dbReference type="GO" id="GO:0006508">
    <property type="term" value="P:proteolysis"/>
    <property type="evidence" value="ECO:0007669"/>
    <property type="project" value="UniProtKB-KW"/>
</dbReference>
<dbReference type="SUPFAM" id="SSF50156">
    <property type="entry name" value="PDZ domain-like"/>
    <property type="match status" value="2"/>
</dbReference>
<dbReference type="Gene3D" id="2.30.42.10">
    <property type="match status" value="1"/>
</dbReference>
<keyword evidence="6" id="KW-0378">Hydrolase</keyword>
<dbReference type="Proteomes" id="UP001195483">
    <property type="component" value="Unassembled WGS sequence"/>
</dbReference>
<dbReference type="Pfam" id="PF14903">
    <property type="entry name" value="WG_beta_rep"/>
    <property type="match status" value="28"/>
</dbReference>
<reference evidence="13" key="1">
    <citation type="journal article" date="2021" name="Genome Biol. Evol.">
        <title>A High-Quality Reference Genome for a Parasitic Bivalve with Doubly Uniparental Inheritance (Bivalvia: Unionida).</title>
        <authorList>
            <person name="Smith C.H."/>
        </authorList>
    </citation>
    <scope>NUCLEOTIDE SEQUENCE</scope>
    <source>
        <strain evidence="13">CHS0354</strain>
    </source>
</reference>
<reference evidence="13" key="3">
    <citation type="submission" date="2023-05" db="EMBL/GenBank/DDBJ databases">
        <authorList>
            <person name="Smith C.H."/>
        </authorList>
    </citation>
    <scope>NUCLEOTIDE SEQUENCE</scope>
    <source>
        <strain evidence="13">CHS0354</strain>
        <tissue evidence="13">Mantle</tissue>
    </source>
</reference>
<dbReference type="InterPro" id="IPR036034">
    <property type="entry name" value="PDZ_sf"/>
</dbReference>
<keyword evidence="9" id="KW-0482">Metalloprotease</keyword>
<dbReference type="InterPro" id="IPR004387">
    <property type="entry name" value="Pept_M50_Zn"/>
</dbReference>
<organism evidence="13 14">
    <name type="scientific">Potamilus streckersoni</name>
    <dbReference type="NCBI Taxonomy" id="2493646"/>
    <lineage>
        <taxon>Eukaryota</taxon>
        <taxon>Metazoa</taxon>
        <taxon>Spiralia</taxon>
        <taxon>Lophotrochozoa</taxon>
        <taxon>Mollusca</taxon>
        <taxon>Bivalvia</taxon>
        <taxon>Autobranchia</taxon>
        <taxon>Heteroconchia</taxon>
        <taxon>Palaeoheterodonta</taxon>
        <taxon>Unionida</taxon>
        <taxon>Unionoidea</taxon>
        <taxon>Unionidae</taxon>
        <taxon>Ambleminae</taxon>
        <taxon>Lampsilini</taxon>
        <taxon>Potamilus</taxon>
    </lineage>
</organism>
<evidence type="ECO:0000259" key="12">
    <source>
        <dbReference type="SMART" id="SM00228"/>
    </source>
</evidence>
<evidence type="ECO:0000256" key="6">
    <source>
        <dbReference type="ARBA" id="ARBA00022801"/>
    </source>
</evidence>
<dbReference type="PANTHER" id="PTHR37841:SF1">
    <property type="entry name" value="DUF3298 DOMAIN-CONTAINING PROTEIN"/>
    <property type="match status" value="1"/>
</dbReference>
<dbReference type="InterPro" id="IPR032774">
    <property type="entry name" value="WG_beta_rep"/>
</dbReference>
<evidence type="ECO:0000256" key="8">
    <source>
        <dbReference type="ARBA" id="ARBA00022989"/>
    </source>
</evidence>
<evidence type="ECO:0000256" key="1">
    <source>
        <dbReference type="ARBA" id="ARBA00001947"/>
    </source>
</evidence>
<comment type="similarity">
    <text evidence="3">Belongs to the peptidase M50A family.</text>
</comment>
<dbReference type="SUPFAM" id="SSF69360">
    <property type="entry name" value="Cell wall binding repeat"/>
    <property type="match status" value="4"/>
</dbReference>
<evidence type="ECO:0000256" key="9">
    <source>
        <dbReference type="ARBA" id="ARBA00023049"/>
    </source>
</evidence>
<keyword evidence="8 11" id="KW-1133">Transmembrane helix</keyword>
<dbReference type="CDD" id="cd23081">
    <property type="entry name" value="cpPDZ_EcRseP-like"/>
    <property type="match status" value="1"/>
</dbReference>
<evidence type="ECO:0000313" key="13">
    <source>
        <dbReference type="EMBL" id="KAK3582429.1"/>
    </source>
</evidence>
<sequence length="1870" mass="210206">MGQTEYGIGAIPLGGYVSLAGMVDESMQADFEKVPPQPDEFRSKSWWKKVIILFAGVFMNAVLAIVILSAMRFSQGELRVLNGPLEIHHNSPFSDIGFETGDKVIEMNQKPIKYFDELLNFEELLSDKLNFRVQKFNGEEKTITVGEGFVSKFSDKISEMIRPLVLPKIGHVVVGSPAEKAGLHTGDLIKKIDEDSVRSWTELVSQISERKGREFKIEYERNGQVFTSKINGDTEGRIGVRVDENALEVQRRELGLIEGVGSGVRSTVELGWFQIIGIYKMITGKLDVGKNLGGPIKIAKYVGEAAEAGLGPFWHIVAMLSISLAILNILPIPALDGAHIVIVLIEAVIRKELSVEVKKEGKWGFIDTKGNLKIPNIYESVSDFTNGFAIVNTGLGYELINVRGETLYKWNSDKILIFEEGKAALDDQQKYGYINQEGRFVIELQYADAKPFSNGMAAVGIKSNDGGLLFGFIDSTGYMAVPPIFSQVKPFYRGVALVASFQDKKGELLWGLINKKGEYLVRPSFLQVRQFKSGLAGVSLKSKSDTETWGFIRTSGEFAIAHRFEWVGDFEGVVCPVKYKGKFYFLLKNDRLLTSKQFDQVGMFRDGFAKVLMNGKWGHIDKTGDFISSAEFDEVGDFRRNRARVRTQGTWGVIDEKGRFVVPDTVYNKVGDFYNSRALVNKNGFYGYIDRYGVEVTPRDFLNATDFVDGKAIVETKQGWNVIDTTGRFLCEKYYDFIEPFENGYARVWLKHWAMGKVGFININGDFVIPPQYDETGSFYDGAARVKVDKKWGYIDKSGLPLTKAKYDVARDFKEEAAAVLISNNWKFINKDGVEFPENLELNYVRDFSEGYAAVKFGSNWGYIDKLGAVAISPIYKDALDFSNGRALVRKQNGKLILIDKGGREKELDSAFLFVHPLFSVGTSFFLSKTGYYGLVDTSGYIIHPPTFEAVQPLRDGYAAVSVGGVWAIVNYRGEEVVEYKYNWIQSIEGDEEYWIMKDKLKWGYMSKFGGTAIAPSYYSAYPFSEGFASVVTVEKGLEQYRYINKNGSFISNEWYVEGRKFSSGRAAVRTKSKSNFYGFIGTSGSILIDSQFEEVRDFSEGLAAVRLIKDWRRTKLGIAFAQNLYPLKVGDVWGYIDETGDIKIVPVYDSAGYFDKNNLAAVKIGGIRTHISKSGNIFSMNLAPGDIYGRYEFSEGLAAMYYEGKKGFINEKGLPVIKSLYQDVGKFSEGLAWVSSKESEYSQKVGYIDATGKMVIPQKYLSATDFKNGRAIVREKKGYVTFTGVIDKSGKIIIPVDFPAIREFHNGVAAFRKYDRENALWGFMDENGKQIIEPEFLSVGDFKTKVTYARKRDELFVIIDKKGNKVMKEKFQYVSNFENGYAKVLSLDGEWAYIDSLGQYLSSIYFELVGEISENIYAGQKLGNWGYLNNQGEMLTEFEFKDARPFKQGRARVSANGTKYGYINKKGKSVIGFLFDQATDFTEGFAQVMSEGKWYHIDTNGVKLYAEGYDYVENFVGELAPIWNGREVEGKYGSIYIGKQKVTSIPFEYDELKDFTEGICPARKGNKWGYINQNNEWVIQPTFEDVTQFASGYASAKYGGFWGVIDKSGRVVVRHLFSEVLPFYEGRFVVRTGTTWGIVDKNGTLIAETKYNRILPYSSEVAAFFREKLWGFLDLSGKEILSPTFELLYPLNQSIALAGNGSFFGYVDKTGATKIPFDYELATEFSENLAAVSINGKWGFINARGAFLRKPTFTWAKNFSEGIAPVMSDKRKWGYVNRNGDMQIPFQFRQAESFSDGFAAVLTEGGLWGYIDKSGALKIPARFLTAYNFTDGIAKVEAEIGKFGLIDKSGNFILKQQSLKCFRMFLITS</sequence>
<dbReference type="GO" id="GO:0004222">
    <property type="term" value="F:metalloendopeptidase activity"/>
    <property type="evidence" value="ECO:0007669"/>
    <property type="project" value="InterPro"/>
</dbReference>
<dbReference type="EMBL" id="JAEAOA010001427">
    <property type="protein sequence ID" value="KAK3582429.1"/>
    <property type="molecule type" value="Genomic_DNA"/>
</dbReference>
<accession>A0AAE0RZF6</accession>
<dbReference type="InterPro" id="IPR001478">
    <property type="entry name" value="PDZ"/>
</dbReference>
<dbReference type="Pfam" id="PF02163">
    <property type="entry name" value="Peptidase_M50"/>
    <property type="match status" value="1"/>
</dbReference>
<name>A0AAE0RZF6_9BIVA</name>
<keyword evidence="14" id="KW-1185">Reference proteome</keyword>
<reference evidence="13" key="2">
    <citation type="journal article" date="2021" name="Genome Biol. Evol.">
        <title>Developing a high-quality reference genome for a parasitic bivalve with doubly uniparental inheritance (Bivalvia: Unionida).</title>
        <authorList>
            <person name="Smith C.H."/>
        </authorList>
    </citation>
    <scope>NUCLEOTIDE SEQUENCE</scope>
    <source>
        <strain evidence="13">CHS0354</strain>
        <tissue evidence="13">Mantle</tissue>
    </source>
</reference>
<protein>
    <recommendedName>
        <fullName evidence="12">PDZ domain-containing protein</fullName>
    </recommendedName>
</protein>
<dbReference type="SMART" id="SM00228">
    <property type="entry name" value="PDZ"/>
    <property type="match status" value="1"/>
</dbReference>
<dbReference type="PANTHER" id="PTHR37841">
    <property type="entry name" value="GLR2918 PROTEIN"/>
    <property type="match status" value="1"/>
</dbReference>
<keyword evidence="10 11" id="KW-0472">Membrane</keyword>
<comment type="caution">
    <text evidence="13">The sequence shown here is derived from an EMBL/GenBank/DDBJ whole genome shotgun (WGS) entry which is preliminary data.</text>
</comment>
<gene>
    <name evidence="13" type="ORF">CHS0354_023975</name>
</gene>
<comment type="cofactor">
    <cofactor evidence="1">
        <name>Zn(2+)</name>
        <dbReference type="ChEBI" id="CHEBI:29105"/>
    </cofactor>
</comment>
<evidence type="ECO:0000313" key="14">
    <source>
        <dbReference type="Proteomes" id="UP001195483"/>
    </source>
</evidence>
<evidence type="ECO:0000256" key="3">
    <source>
        <dbReference type="ARBA" id="ARBA00009989"/>
    </source>
</evidence>
<keyword evidence="5 11" id="KW-0812">Transmembrane</keyword>
<evidence type="ECO:0000256" key="2">
    <source>
        <dbReference type="ARBA" id="ARBA00004141"/>
    </source>
</evidence>
<comment type="subcellular location">
    <subcellularLocation>
        <location evidence="2">Membrane</location>
        <topology evidence="2">Multi-pass membrane protein</topology>
    </subcellularLocation>
</comment>
<dbReference type="NCBIfam" id="TIGR00054">
    <property type="entry name" value="RIP metalloprotease RseP"/>
    <property type="match status" value="1"/>
</dbReference>
<keyword evidence="4" id="KW-0645">Protease</keyword>
<dbReference type="GO" id="GO:0016020">
    <property type="term" value="C:membrane"/>
    <property type="evidence" value="ECO:0007669"/>
    <property type="project" value="UniProtKB-SubCell"/>
</dbReference>
<keyword evidence="7" id="KW-0862">Zinc</keyword>
<evidence type="ECO:0000256" key="10">
    <source>
        <dbReference type="ARBA" id="ARBA00023136"/>
    </source>
</evidence>
<evidence type="ECO:0000256" key="5">
    <source>
        <dbReference type="ARBA" id="ARBA00022692"/>
    </source>
</evidence>
<feature type="transmembrane region" description="Helical" evidence="11">
    <location>
        <begin position="50"/>
        <end position="71"/>
    </location>
</feature>
<feature type="domain" description="PDZ" evidence="12">
    <location>
        <begin position="145"/>
        <end position="223"/>
    </location>
</feature>
<dbReference type="InterPro" id="IPR008915">
    <property type="entry name" value="Peptidase_M50"/>
</dbReference>
<proteinExistence type="inferred from homology"/>
<evidence type="ECO:0000256" key="4">
    <source>
        <dbReference type="ARBA" id="ARBA00022670"/>
    </source>
</evidence>
<evidence type="ECO:0000256" key="7">
    <source>
        <dbReference type="ARBA" id="ARBA00022833"/>
    </source>
</evidence>
<evidence type="ECO:0000256" key="11">
    <source>
        <dbReference type="SAM" id="Phobius"/>
    </source>
</evidence>